<sequence length="176" mass="20165">MKQSKSMDADECGRALLSNPDRLARFAEEHYDEIFRYCARRLPSAEDAKDATQEVFLRLAKSRAAYDSREKPLAYLYTCARNVCIDIMRRARPVSTLSDADAERIPDPAQNGMHEDLLLADALSRLPADEREVLELRYGQDLKVADIAAVVGKSRFALRRIERRALEKLREMMEDD</sequence>
<comment type="similarity">
    <text evidence="1">Belongs to the sigma-70 factor family. ECF subfamily.</text>
</comment>
<evidence type="ECO:0000256" key="5">
    <source>
        <dbReference type="ARBA" id="ARBA00023163"/>
    </source>
</evidence>
<dbReference type="InterPro" id="IPR013325">
    <property type="entry name" value="RNA_pol_sigma_r2"/>
</dbReference>
<keyword evidence="9" id="KW-1185">Reference proteome</keyword>
<dbReference type="Gene3D" id="1.10.10.10">
    <property type="entry name" value="Winged helix-like DNA-binding domain superfamily/Winged helix DNA-binding domain"/>
    <property type="match status" value="1"/>
</dbReference>
<keyword evidence="4" id="KW-0238">DNA-binding</keyword>
<keyword evidence="2" id="KW-0805">Transcription regulation</keyword>
<dbReference type="EMBL" id="JAYMFH010000001">
    <property type="protein sequence ID" value="MEC4293968.1"/>
    <property type="molecule type" value="Genomic_DNA"/>
</dbReference>
<dbReference type="InterPro" id="IPR014284">
    <property type="entry name" value="RNA_pol_sigma-70_dom"/>
</dbReference>
<dbReference type="Proteomes" id="UP001343724">
    <property type="component" value="Unassembled WGS sequence"/>
</dbReference>
<evidence type="ECO:0000256" key="3">
    <source>
        <dbReference type="ARBA" id="ARBA00023082"/>
    </source>
</evidence>
<dbReference type="InterPro" id="IPR007627">
    <property type="entry name" value="RNA_pol_sigma70_r2"/>
</dbReference>
<dbReference type="Pfam" id="PF04545">
    <property type="entry name" value="Sigma70_r4"/>
    <property type="match status" value="1"/>
</dbReference>
<dbReference type="InterPro" id="IPR013324">
    <property type="entry name" value="RNA_pol_sigma_r3/r4-like"/>
</dbReference>
<dbReference type="PANTHER" id="PTHR43133">
    <property type="entry name" value="RNA POLYMERASE ECF-TYPE SIGMA FACTO"/>
    <property type="match status" value="1"/>
</dbReference>
<evidence type="ECO:0000256" key="4">
    <source>
        <dbReference type="ARBA" id="ARBA00023125"/>
    </source>
</evidence>
<dbReference type="PANTHER" id="PTHR43133:SF8">
    <property type="entry name" value="RNA POLYMERASE SIGMA FACTOR HI_1459-RELATED"/>
    <property type="match status" value="1"/>
</dbReference>
<dbReference type="InterPro" id="IPR039425">
    <property type="entry name" value="RNA_pol_sigma-70-like"/>
</dbReference>
<evidence type="ECO:0000259" key="7">
    <source>
        <dbReference type="Pfam" id="PF04545"/>
    </source>
</evidence>
<evidence type="ECO:0000256" key="2">
    <source>
        <dbReference type="ARBA" id="ARBA00023015"/>
    </source>
</evidence>
<dbReference type="NCBIfam" id="TIGR02937">
    <property type="entry name" value="sigma70-ECF"/>
    <property type="match status" value="1"/>
</dbReference>
<evidence type="ECO:0000313" key="9">
    <source>
        <dbReference type="Proteomes" id="UP001343724"/>
    </source>
</evidence>
<dbReference type="InterPro" id="IPR036388">
    <property type="entry name" value="WH-like_DNA-bd_sf"/>
</dbReference>
<dbReference type="SUPFAM" id="SSF88659">
    <property type="entry name" value="Sigma3 and sigma4 domains of RNA polymerase sigma factors"/>
    <property type="match status" value="1"/>
</dbReference>
<dbReference type="Gene3D" id="1.10.1740.10">
    <property type="match status" value="1"/>
</dbReference>
<reference evidence="8 9" key="1">
    <citation type="submission" date="2024-01" db="EMBL/GenBank/DDBJ databases">
        <title>novel species in genus Adlercreutzia.</title>
        <authorList>
            <person name="Liu X."/>
        </authorList>
    </citation>
    <scope>NUCLEOTIDE SEQUENCE [LARGE SCALE GENOMIC DNA]</scope>
    <source>
        <strain evidence="8 9">R22</strain>
    </source>
</reference>
<organism evidence="8 9">
    <name type="scientific">Adlercreutzia shanghongiae</name>
    <dbReference type="NCBI Taxonomy" id="3111773"/>
    <lineage>
        <taxon>Bacteria</taxon>
        <taxon>Bacillati</taxon>
        <taxon>Actinomycetota</taxon>
        <taxon>Coriobacteriia</taxon>
        <taxon>Eggerthellales</taxon>
        <taxon>Eggerthellaceae</taxon>
        <taxon>Adlercreutzia</taxon>
    </lineage>
</organism>
<dbReference type="Pfam" id="PF04542">
    <property type="entry name" value="Sigma70_r2"/>
    <property type="match status" value="1"/>
</dbReference>
<keyword evidence="3" id="KW-0731">Sigma factor</keyword>
<dbReference type="SUPFAM" id="SSF88946">
    <property type="entry name" value="Sigma2 domain of RNA polymerase sigma factors"/>
    <property type="match status" value="1"/>
</dbReference>
<evidence type="ECO:0000259" key="6">
    <source>
        <dbReference type="Pfam" id="PF04542"/>
    </source>
</evidence>
<dbReference type="InterPro" id="IPR007630">
    <property type="entry name" value="RNA_pol_sigma70_r4"/>
</dbReference>
<comment type="caution">
    <text evidence="8">The sequence shown here is derived from an EMBL/GenBank/DDBJ whole genome shotgun (WGS) entry which is preliminary data.</text>
</comment>
<keyword evidence="5" id="KW-0804">Transcription</keyword>
<evidence type="ECO:0000313" key="8">
    <source>
        <dbReference type="EMBL" id="MEC4293968.1"/>
    </source>
</evidence>
<name>A0ABU6IW64_9ACTN</name>
<accession>A0ABU6IW64</accession>
<dbReference type="CDD" id="cd06171">
    <property type="entry name" value="Sigma70_r4"/>
    <property type="match status" value="1"/>
</dbReference>
<protein>
    <submittedName>
        <fullName evidence="8">Sigma-70 family RNA polymerase sigma factor</fullName>
    </submittedName>
</protein>
<gene>
    <name evidence="8" type="ORF">VJ920_01425</name>
</gene>
<feature type="domain" description="RNA polymerase sigma-70 region 2" evidence="6">
    <location>
        <begin position="27"/>
        <end position="92"/>
    </location>
</feature>
<feature type="domain" description="RNA polymerase sigma-70 region 4" evidence="7">
    <location>
        <begin position="122"/>
        <end position="171"/>
    </location>
</feature>
<proteinExistence type="inferred from homology"/>
<evidence type="ECO:0000256" key="1">
    <source>
        <dbReference type="ARBA" id="ARBA00010641"/>
    </source>
</evidence>
<dbReference type="RefSeq" id="WP_326454223.1">
    <property type="nucleotide sequence ID" value="NZ_JAYMFH010000001.1"/>
</dbReference>